<dbReference type="PANTHER" id="PTHR38225:SF4">
    <property type="entry name" value="PROTEIN, PUTATIVE-RELATED"/>
    <property type="match status" value="1"/>
</dbReference>
<accession>A0A9R1VZ38</accession>
<dbReference type="PANTHER" id="PTHR38225">
    <property type="entry name" value="PROTEIN, PUTATIVE-RELATED"/>
    <property type="match status" value="1"/>
</dbReference>
<comment type="caution">
    <text evidence="2">The sequence shown here is derived from an EMBL/GenBank/DDBJ whole genome shotgun (WGS) entry which is preliminary data.</text>
</comment>
<sequence>MSTMIPSFTCVTVLKKHKPCSRLEIRAQSLRDEGRSSNLVDSNMKILKDRIEAMRMKERLEMNCRPNGWDYTSSYIRKPKKQQEYLQTVALICGTTSLPVLIGTGLLCIFSVIARVNL</sequence>
<dbReference type="EMBL" id="NBSK02000004">
    <property type="protein sequence ID" value="KAJ0214184.1"/>
    <property type="molecule type" value="Genomic_DNA"/>
</dbReference>
<keyword evidence="1" id="KW-1133">Transmembrane helix</keyword>
<evidence type="ECO:0000256" key="1">
    <source>
        <dbReference type="SAM" id="Phobius"/>
    </source>
</evidence>
<name>A0A9R1VZ38_LACSA</name>
<dbReference type="OrthoDB" id="1667576at2759"/>
<keyword evidence="1" id="KW-0812">Transmembrane</keyword>
<reference evidence="2 3" key="1">
    <citation type="journal article" date="2017" name="Nat. Commun.">
        <title>Genome assembly with in vitro proximity ligation data and whole-genome triplication in lettuce.</title>
        <authorList>
            <person name="Reyes-Chin-Wo S."/>
            <person name="Wang Z."/>
            <person name="Yang X."/>
            <person name="Kozik A."/>
            <person name="Arikit S."/>
            <person name="Song C."/>
            <person name="Xia L."/>
            <person name="Froenicke L."/>
            <person name="Lavelle D.O."/>
            <person name="Truco M.J."/>
            <person name="Xia R."/>
            <person name="Zhu S."/>
            <person name="Xu C."/>
            <person name="Xu H."/>
            <person name="Xu X."/>
            <person name="Cox K."/>
            <person name="Korf I."/>
            <person name="Meyers B.C."/>
            <person name="Michelmore R.W."/>
        </authorList>
    </citation>
    <scope>NUCLEOTIDE SEQUENCE [LARGE SCALE GENOMIC DNA]</scope>
    <source>
        <strain evidence="3">cv. Salinas</strain>
        <tissue evidence="2">Seedlings</tissue>
    </source>
</reference>
<evidence type="ECO:0000313" key="2">
    <source>
        <dbReference type="EMBL" id="KAJ0214184.1"/>
    </source>
</evidence>
<keyword evidence="3" id="KW-1185">Reference proteome</keyword>
<feature type="transmembrane region" description="Helical" evidence="1">
    <location>
        <begin position="85"/>
        <end position="113"/>
    </location>
</feature>
<gene>
    <name evidence="2" type="ORF">LSAT_V11C400217190</name>
</gene>
<protein>
    <submittedName>
        <fullName evidence="2">Uncharacterized protein</fullName>
    </submittedName>
</protein>
<organism evidence="2 3">
    <name type="scientific">Lactuca sativa</name>
    <name type="common">Garden lettuce</name>
    <dbReference type="NCBI Taxonomy" id="4236"/>
    <lineage>
        <taxon>Eukaryota</taxon>
        <taxon>Viridiplantae</taxon>
        <taxon>Streptophyta</taxon>
        <taxon>Embryophyta</taxon>
        <taxon>Tracheophyta</taxon>
        <taxon>Spermatophyta</taxon>
        <taxon>Magnoliopsida</taxon>
        <taxon>eudicotyledons</taxon>
        <taxon>Gunneridae</taxon>
        <taxon>Pentapetalae</taxon>
        <taxon>asterids</taxon>
        <taxon>campanulids</taxon>
        <taxon>Asterales</taxon>
        <taxon>Asteraceae</taxon>
        <taxon>Cichorioideae</taxon>
        <taxon>Cichorieae</taxon>
        <taxon>Lactucinae</taxon>
        <taxon>Lactuca</taxon>
    </lineage>
</organism>
<dbReference type="Proteomes" id="UP000235145">
    <property type="component" value="Unassembled WGS sequence"/>
</dbReference>
<dbReference type="AlphaFoldDB" id="A0A9R1VZ38"/>
<proteinExistence type="predicted"/>
<evidence type="ECO:0000313" key="3">
    <source>
        <dbReference type="Proteomes" id="UP000235145"/>
    </source>
</evidence>
<keyword evidence="1" id="KW-0472">Membrane</keyword>